<evidence type="ECO:0000256" key="1">
    <source>
        <dbReference type="ARBA" id="ARBA00004147"/>
    </source>
</evidence>
<feature type="region of interest" description="Disordered" evidence="13">
    <location>
        <begin position="235"/>
        <end position="256"/>
    </location>
</feature>
<dbReference type="InterPro" id="IPR036050">
    <property type="entry name" value="Regulatory_protein_E2_N"/>
</dbReference>
<name>A0A5B9GG90_HPV07</name>
<dbReference type="GO" id="GO:0000166">
    <property type="term" value="F:nucleotide binding"/>
    <property type="evidence" value="ECO:0007669"/>
    <property type="project" value="UniProtKB-UniRule"/>
</dbReference>
<dbReference type="GO" id="GO:0039693">
    <property type="term" value="P:viral DNA genome replication"/>
    <property type="evidence" value="ECO:0007669"/>
    <property type="project" value="UniProtKB-UniRule"/>
</dbReference>
<evidence type="ECO:0000256" key="4">
    <source>
        <dbReference type="ARBA" id="ARBA00022518"/>
    </source>
</evidence>
<dbReference type="Gene3D" id="3.30.70.330">
    <property type="match status" value="1"/>
</dbReference>
<dbReference type="Gene3D" id="1.10.287.30">
    <property type="entry name" value="E2 (early) protein, N terminal domain, subdomain 1"/>
    <property type="match status" value="1"/>
</dbReference>
<dbReference type="GO" id="GO:0006351">
    <property type="term" value="P:DNA-templated transcription"/>
    <property type="evidence" value="ECO:0007669"/>
    <property type="project" value="UniProtKB-UniRule"/>
</dbReference>
<dbReference type="GO" id="GO:0003677">
    <property type="term" value="F:DNA binding"/>
    <property type="evidence" value="ECO:0007669"/>
    <property type="project" value="UniProtKB-UniRule"/>
</dbReference>
<keyword evidence="8 12" id="KW-0805">Transcription regulation</keyword>
<comment type="similarity">
    <text evidence="2">Belongs to the papillomaviridae E8^E2C protein family.</text>
</comment>
<evidence type="ECO:0000256" key="8">
    <source>
        <dbReference type="ARBA" id="ARBA00023015"/>
    </source>
</evidence>
<feature type="domain" description="Papillomavirus E2 C-terminal" evidence="15">
    <location>
        <begin position="296"/>
        <end position="369"/>
    </location>
</feature>
<evidence type="ECO:0000259" key="14">
    <source>
        <dbReference type="Pfam" id="PF00508"/>
    </source>
</evidence>
<dbReference type="InterPro" id="IPR042504">
    <property type="entry name" value="Regulatory_protein_E2_N_2"/>
</dbReference>
<organism evidence="16">
    <name type="scientific">Human papillomavirus 7</name>
    <dbReference type="NCBI Taxonomy" id="10620"/>
    <lineage>
        <taxon>Viruses</taxon>
        <taxon>Monodnaviria</taxon>
        <taxon>Shotokuvirae</taxon>
        <taxon>Cossaviricota</taxon>
        <taxon>Papovaviricetes</taxon>
        <taxon>Zurhausenvirales</taxon>
        <taxon>Papillomaviridae</taxon>
        <taxon>Firstpapillomavirinae</taxon>
        <taxon>Alphapapillomavirus</taxon>
        <taxon>Alphapapillomavirus 8</taxon>
    </lineage>
</organism>
<dbReference type="SUPFAM" id="SSF51332">
    <property type="entry name" value="E2 regulatory, transactivation domain"/>
    <property type="match status" value="1"/>
</dbReference>
<evidence type="ECO:0000256" key="9">
    <source>
        <dbReference type="ARBA" id="ARBA00023125"/>
    </source>
</evidence>
<comment type="function">
    <text evidence="12">Plays a role in the initiation of viral DNA replication. A dimer of E2 interacts with a dimer of E1 in order to improve specificity of E1 DNA binding activity. Once the complex recognizes and binds DNA at specific sites, the E2 dimer is removed from DNA. E2 also regulates viral transcription through binding to the E2RE response element (5'-ACCNNNNNNGGT-3') present in multiple copies in the regulatory regions of the viral genome. Activates or represses transcription depending on E2RE's position with regards to proximal promoter elements including the TATA-box. Repression occurs by sterically hindering the assembly of the transcription initiation complex.</text>
</comment>
<protein>
    <recommendedName>
        <fullName evidence="12">Regulatory protein E2</fullName>
    </recommendedName>
</protein>
<dbReference type="Pfam" id="PF00511">
    <property type="entry name" value="PPV_E2_C"/>
    <property type="match status" value="1"/>
</dbReference>
<gene>
    <name evidence="12 16" type="primary">E2</name>
</gene>
<dbReference type="EMBL" id="MK463912">
    <property type="protein sequence ID" value="QEE83804.1"/>
    <property type="molecule type" value="Genomic_DNA"/>
</dbReference>
<accession>A0A5B9GG90</accession>
<sequence length="375" mass="42723">MEKLARRLDLCQEQLLELYEQDSKQLQHHILHWKYIRYESVIYYTARQMGIKRLGHQVVPSLDVSKAKAHAAIEMQMCLESLQTTEYNLEPWTLQDTSQELWLAEPKKCFKKGGKTVEVRFDCNEHNAMHYTLWTAVYVQVEDTWTKVEGQVDHRGLFYTVHGCTTYYVDFGKEAHTYGKTNDWTVIVGSRVICSPSTVEGLPIVAPVDIRHPAATDATDATKVHDAPYALPASTTKVYNDSHAPPRKRRRDGNLSISAVDGCSGRKYVDTGNRARSPDIESNNKIRNSGGGHSTPIIQLEGDANCLKCFRYRLTKVSHLYTNSSTTWRWTTESRTNKNAIITLTYSSVHQRSQFLALVRIPKTIKHSLGMLTIM</sequence>
<feature type="domain" description="Papillomavirus E2 N-terminal" evidence="14">
    <location>
        <begin position="1"/>
        <end position="196"/>
    </location>
</feature>
<keyword evidence="4 12" id="KW-0244">Early protein</keyword>
<dbReference type="InterPro" id="IPR012677">
    <property type="entry name" value="Nucleotide-bd_a/b_plait_sf"/>
</dbReference>
<organismHost>
    <name type="scientific">Homo sapiens</name>
    <name type="common">Human</name>
    <dbReference type="NCBI Taxonomy" id="9606"/>
</organismHost>
<dbReference type="GO" id="GO:0003700">
    <property type="term" value="F:DNA-binding transcription factor activity"/>
    <property type="evidence" value="ECO:0007669"/>
    <property type="project" value="UniProtKB-UniRule"/>
</dbReference>
<comment type="similarity">
    <text evidence="12">Belongs to the papillomaviridae E2 protein family.</text>
</comment>
<evidence type="ECO:0000259" key="15">
    <source>
        <dbReference type="Pfam" id="PF00511"/>
    </source>
</evidence>
<evidence type="ECO:0000256" key="3">
    <source>
        <dbReference type="ARBA" id="ARBA00022491"/>
    </source>
</evidence>
<reference evidence="16" key="1">
    <citation type="submission" date="2019-01" db="EMBL/GenBank/DDBJ databases">
        <title>Viral metagenomics updated the prevalence of human papillomavirus types in anogenital warts.</title>
        <authorList>
            <person name="Xu H."/>
            <person name="Zhang W."/>
        </authorList>
    </citation>
    <scope>NUCLEOTIDE SEQUENCE</scope>
    <source>
        <strain evidence="16">HPV7-gw-0710</strain>
    </source>
</reference>
<evidence type="ECO:0000256" key="13">
    <source>
        <dbReference type="SAM" id="MobiDB-lite"/>
    </source>
</evidence>
<dbReference type="Gene3D" id="2.170.200.10">
    <property type="entry name" value="Papillomavirus E2 early protein domain"/>
    <property type="match status" value="1"/>
</dbReference>
<evidence type="ECO:0000313" key="16">
    <source>
        <dbReference type="EMBL" id="QEE83804.1"/>
    </source>
</evidence>
<feature type="region of interest" description="Disordered" evidence="13">
    <location>
        <begin position="268"/>
        <end position="292"/>
    </location>
</feature>
<evidence type="ECO:0000256" key="10">
    <source>
        <dbReference type="ARBA" id="ARBA00023159"/>
    </source>
</evidence>
<evidence type="ECO:0000256" key="7">
    <source>
        <dbReference type="ARBA" id="ARBA00022705"/>
    </source>
</evidence>
<keyword evidence="5 12" id="KW-0597">Phosphoprotein</keyword>
<keyword evidence="10 12" id="KW-0010">Activator</keyword>
<keyword evidence="9 12" id="KW-0238">DNA-binding</keyword>
<evidence type="ECO:0000256" key="12">
    <source>
        <dbReference type="HAMAP-Rule" id="MF_04001"/>
    </source>
</evidence>
<evidence type="ECO:0000256" key="6">
    <source>
        <dbReference type="ARBA" id="ARBA00022562"/>
    </source>
</evidence>
<evidence type="ECO:0000256" key="2">
    <source>
        <dbReference type="ARBA" id="ARBA00007794"/>
    </source>
</evidence>
<evidence type="ECO:0000256" key="5">
    <source>
        <dbReference type="ARBA" id="ARBA00022553"/>
    </source>
</evidence>
<dbReference type="Pfam" id="PF00508">
    <property type="entry name" value="PPV_E2_N"/>
    <property type="match status" value="1"/>
</dbReference>
<comment type="subcellular location">
    <subcellularLocation>
        <location evidence="1 12">Host nucleus</location>
    </subcellularLocation>
</comment>
<dbReference type="InterPro" id="IPR035975">
    <property type="entry name" value="E2/EBNA1_C_sf"/>
</dbReference>
<proteinExistence type="inferred from homology"/>
<keyword evidence="11 12" id="KW-0804">Transcription</keyword>
<dbReference type="InterPro" id="IPR042503">
    <property type="entry name" value="Regulatory_protein_E2_N_1"/>
</dbReference>
<feature type="region of interest" description="Transactivation domain" evidence="12">
    <location>
        <begin position="1"/>
        <end position="200"/>
    </location>
</feature>
<feature type="region of interest" description="DNA-binding domain" evidence="12">
    <location>
        <begin position="294"/>
        <end position="375"/>
    </location>
</feature>
<dbReference type="InterPro" id="IPR033668">
    <property type="entry name" value="Reg_prot_E2"/>
</dbReference>
<dbReference type="InterPro" id="IPR000427">
    <property type="entry name" value="Papillomavirus_E2_C"/>
</dbReference>
<dbReference type="GO" id="GO:0042025">
    <property type="term" value="C:host cell nucleus"/>
    <property type="evidence" value="ECO:0007669"/>
    <property type="project" value="UniProtKB-SubCell"/>
</dbReference>
<dbReference type="HAMAP" id="MF_04001">
    <property type="entry name" value="PPV_E2"/>
    <property type="match status" value="1"/>
</dbReference>
<evidence type="ECO:0000256" key="11">
    <source>
        <dbReference type="ARBA" id="ARBA00023163"/>
    </source>
</evidence>
<dbReference type="GO" id="GO:0006275">
    <property type="term" value="P:regulation of DNA replication"/>
    <property type="evidence" value="ECO:0007669"/>
    <property type="project" value="UniProtKB-UniRule"/>
</dbReference>
<keyword evidence="7 12" id="KW-0235">DNA replication</keyword>
<dbReference type="GO" id="GO:0006260">
    <property type="term" value="P:DNA replication"/>
    <property type="evidence" value="ECO:0007669"/>
    <property type="project" value="UniProtKB-KW"/>
</dbReference>
<dbReference type="SUPFAM" id="SSF54957">
    <property type="entry name" value="Viral DNA-binding domain"/>
    <property type="match status" value="1"/>
</dbReference>
<keyword evidence="6 12" id="KW-1048">Host nucleus</keyword>
<comment type="subunit">
    <text evidence="12">Binds DNA as homodimer. Interacts with protein E1; this interaction greatly increases E1 DNA-binding activity. Interacts with protein L1; this interaction enhances E2-dependent replication and transcription activation. Interacts with protein L2; this interaction inhibits E2 transcriptional activity but not DNA replication function E2. Interacts with protein E7; this interaction inhibits E7 oncogenic activity. Interacts with host TAF1; this interaction modulates E2-dependent transcriptional regulation. Interacts with host BRD4; this interaction mediates E2 transcriptional activation function. Additionally, the interaction with host BRD4 on mitotic chromosomes mediates tethering of the viral genome. Interacts with host TOPBP1; this interaction is required for optimal viral DNA replication.</text>
</comment>
<comment type="PTM">
    <text evidence="12">Phosphorylated.</text>
</comment>
<comment type="caution">
    <text evidence="12">Lacks conserved residue(s) required for the propagation of feature annotation.</text>
</comment>
<dbReference type="InterPro" id="IPR001866">
    <property type="entry name" value="PPV_E2_N"/>
</dbReference>
<keyword evidence="3 12" id="KW-0678">Repressor</keyword>